<feature type="region of interest" description="Disordered" evidence="1">
    <location>
        <begin position="288"/>
        <end position="340"/>
    </location>
</feature>
<feature type="compositionally biased region" description="Low complexity" evidence="1">
    <location>
        <begin position="311"/>
        <end position="336"/>
    </location>
</feature>
<proteinExistence type="predicted"/>
<dbReference type="STRING" id="4829.A0A163M2N7"/>
<protein>
    <submittedName>
        <fullName evidence="2">Uncharacterized protein</fullName>
    </submittedName>
</protein>
<evidence type="ECO:0000313" key="3">
    <source>
        <dbReference type="Proteomes" id="UP000078561"/>
    </source>
</evidence>
<feature type="compositionally biased region" description="Low complexity" evidence="1">
    <location>
        <begin position="392"/>
        <end position="405"/>
    </location>
</feature>
<feature type="compositionally biased region" description="Polar residues" evidence="1">
    <location>
        <begin position="439"/>
        <end position="451"/>
    </location>
</feature>
<sequence>MTNTPAPLLSPRTSLTSTTVTPTTLSLLDSLQHDLLYTPSTIARTHNVRSPTSSLNGDYSLPPRRHCISVAEWMNSKGGKSKCEWVAVIKSSIYIIIVLPSVPSSHLARKPPVLSMNQGWKDVHWTIEQMDHLYDATFYSWLKSEDNVLVTAMYLHRIANEYSLDRLVNAVKWLVADWRWESTSILVRHITVGWCDEQGDIRRATLLRQLTLSKATHYTATLITTILANPPYVTAPSLHRERFLRAFNEGWGFSKLSEFFMYLTSQANIDHKLKCVMLQDAARREKETLGTQLNRRRRCHHYDDHDDANRAPSTAELSSTSATAPPSTRTTANTTDTTEEADCLLSNEDDRPSLGYHCHHHHRYHRRSEVPFGNHHMLERTTSTSRPQICPSATSSTFSSGGETEVPATTSAPPPQARFPASPKNMHITPIHDPHHQHTINQDQIPSTASCPHQGPSTPPHMHSLCYHYHHHIIPFIHRSTIAEDDRERQLQYLAVSSGFELTLH</sequence>
<keyword evidence="3" id="KW-1185">Reference proteome</keyword>
<name>A0A163M2N7_ABSGL</name>
<accession>A0A163M2N7</accession>
<gene>
    <name evidence="2" type="primary">ABSGL_06431.1 scaffold 8356</name>
</gene>
<reference evidence="2" key="1">
    <citation type="submission" date="2016-04" db="EMBL/GenBank/DDBJ databases">
        <authorList>
            <person name="Evans L.H."/>
            <person name="Alamgir A."/>
            <person name="Owens N."/>
            <person name="Weber N.D."/>
            <person name="Virtaneva K."/>
            <person name="Barbian K."/>
            <person name="Babar A."/>
            <person name="Rosenke K."/>
        </authorList>
    </citation>
    <scope>NUCLEOTIDE SEQUENCE [LARGE SCALE GENOMIC DNA]</scope>
    <source>
        <strain evidence="2">CBS 101.48</strain>
    </source>
</reference>
<dbReference type="Proteomes" id="UP000078561">
    <property type="component" value="Unassembled WGS sequence"/>
</dbReference>
<dbReference type="InParanoid" id="A0A163M2N7"/>
<feature type="region of interest" description="Disordered" evidence="1">
    <location>
        <begin position="381"/>
        <end position="459"/>
    </location>
</feature>
<evidence type="ECO:0000256" key="1">
    <source>
        <dbReference type="SAM" id="MobiDB-lite"/>
    </source>
</evidence>
<dbReference type="EMBL" id="LT553414">
    <property type="protein sequence ID" value="SAM00708.1"/>
    <property type="molecule type" value="Genomic_DNA"/>
</dbReference>
<dbReference type="AlphaFoldDB" id="A0A163M2N7"/>
<organism evidence="2">
    <name type="scientific">Absidia glauca</name>
    <name type="common">Pin mould</name>
    <dbReference type="NCBI Taxonomy" id="4829"/>
    <lineage>
        <taxon>Eukaryota</taxon>
        <taxon>Fungi</taxon>
        <taxon>Fungi incertae sedis</taxon>
        <taxon>Mucoromycota</taxon>
        <taxon>Mucoromycotina</taxon>
        <taxon>Mucoromycetes</taxon>
        <taxon>Mucorales</taxon>
        <taxon>Cunninghamellaceae</taxon>
        <taxon>Absidia</taxon>
    </lineage>
</organism>
<evidence type="ECO:0000313" key="2">
    <source>
        <dbReference type="EMBL" id="SAM00708.1"/>
    </source>
</evidence>
<dbReference type="OrthoDB" id="2158148at2759"/>